<comment type="caution">
    <text evidence="1">The sequence shown here is derived from an EMBL/GenBank/DDBJ whole genome shotgun (WGS) entry which is preliminary data.</text>
</comment>
<evidence type="ECO:0000313" key="1">
    <source>
        <dbReference type="EMBL" id="CAG8816679.1"/>
    </source>
</evidence>
<gene>
    <name evidence="1" type="ORF">RPERSI_LOCUS24509</name>
</gene>
<sequence length="96" mass="11232">CNSYSIEQKKQVVVYAKENKKNKAAAAFKLDPIGSGQKEFYPRAEKRLYDWIIEQRKKGLGISYKIAHIKMLNILKEPDIIILYRNLVNNFKTSNR</sequence>
<reference evidence="1" key="1">
    <citation type="submission" date="2021-06" db="EMBL/GenBank/DDBJ databases">
        <authorList>
            <person name="Kallberg Y."/>
            <person name="Tangrot J."/>
            <person name="Rosling A."/>
        </authorList>
    </citation>
    <scope>NUCLEOTIDE SEQUENCE</scope>
    <source>
        <strain evidence="1">MA461A</strain>
    </source>
</reference>
<proteinExistence type="predicted"/>
<evidence type="ECO:0000313" key="2">
    <source>
        <dbReference type="Proteomes" id="UP000789920"/>
    </source>
</evidence>
<dbReference type="Proteomes" id="UP000789920">
    <property type="component" value="Unassembled WGS sequence"/>
</dbReference>
<name>A0ACA9RZ96_9GLOM</name>
<organism evidence="1 2">
    <name type="scientific">Racocetra persica</name>
    <dbReference type="NCBI Taxonomy" id="160502"/>
    <lineage>
        <taxon>Eukaryota</taxon>
        <taxon>Fungi</taxon>
        <taxon>Fungi incertae sedis</taxon>
        <taxon>Mucoromycota</taxon>
        <taxon>Glomeromycotina</taxon>
        <taxon>Glomeromycetes</taxon>
        <taxon>Diversisporales</taxon>
        <taxon>Gigasporaceae</taxon>
        <taxon>Racocetra</taxon>
    </lineage>
</organism>
<accession>A0ACA9RZ96</accession>
<keyword evidence="2" id="KW-1185">Reference proteome</keyword>
<protein>
    <submittedName>
        <fullName evidence="1">31949_t:CDS:1</fullName>
    </submittedName>
</protein>
<dbReference type="EMBL" id="CAJVQC010078886">
    <property type="protein sequence ID" value="CAG8816679.1"/>
    <property type="molecule type" value="Genomic_DNA"/>
</dbReference>
<feature type="non-terminal residue" evidence="1">
    <location>
        <position position="1"/>
    </location>
</feature>